<organism evidence="8 9">
    <name type="scientific">Candidatus Edwardsbacteria bacterium GWF2_54_11</name>
    <dbReference type="NCBI Taxonomy" id="1817851"/>
    <lineage>
        <taxon>Bacteria</taxon>
        <taxon>Candidatus Edwardsiibacteriota</taxon>
    </lineage>
</organism>
<feature type="domain" description="Metalloprotease TldD/E central" evidence="7">
    <location>
        <begin position="114"/>
        <end position="226"/>
    </location>
</feature>
<dbReference type="EMBL" id="MFFM01000046">
    <property type="protein sequence ID" value="OGF08918.1"/>
    <property type="molecule type" value="Genomic_DNA"/>
</dbReference>
<dbReference type="PANTHER" id="PTHR30624">
    <property type="entry name" value="UNCHARACTERIZED PROTEIN TLDD AND PMBA"/>
    <property type="match status" value="1"/>
</dbReference>
<evidence type="ECO:0000256" key="1">
    <source>
        <dbReference type="ARBA" id="ARBA00005836"/>
    </source>
</evidence>
<feature type="domain" description="Metalloprotease TldD/E C-terminal" evidence="6">
    <location>
        <begin position="234"/>
        <end position="474"/>
    </location>
</feature>
<dbReference type="FunFam" id="3.30.2290.10:FF:000003">
    <property type="entry name" value="Zinc-dependent protease, TldD/PmbA family"/>
    <property type="match status" value="1"/>
</dbReference>
<dbReference type="InterPro" id="IPR045569">
    <property type="entry name" value="Metalloprtase-TldD/E_C"/>
</dbReference>
<dbReference type="GO" id="GO:0006508">
    <property type="term" value="P:proteolysis"/>
    <property type="evidence" value="ECO:0007669"/>
    <property type="project" value="UniProtKB-KW"/>
</dbReference>
<name>A0A1F5R375_9BACT</name>
<comment type="caution">
    <text evidence="8">The sequence shown here is derived from an EMBL/GenBank/DDBJ whole genome shotgun (WGS) entry which is preliminary data.</text>
</comment>
<evidence type="ECO:0000256" key="4">
    <source>
        <dbReference type="ARBA" id="ARBA00023049"/>
    </source>
</evidence>
<dbReference type="GO" id="GO:0008237">
    <property type="term" value="F:metallopeptidase activity"/>
    <property type="evidence" value="ECO:0007669"/>
    <property type="project" value="UniProtKB-KW"/>
</dbReference>
<dbReference type="Gene3D" id="3.30.2290.10">
    <property type="entry name" value="PmbA/TldD superfamily"/>
    <property type="match status" value="1"/>
</dbReference>
<dbReference type="AlphaFoldDB" id="A0A1F5R375"/>
<dbReference type="Proteomes" id="UP000177230">
    <property type="component" value="Unassembled WGS sequence"/>
</dbReference>
<proteinExistence type="inferred from homology"/>
<dbReference type="InterPro" id="IPR035068">
    <property type="entry name" value="TldD/PmbA_N"/>
</dbReference>
<evidence type="ECO:0000259" key="7">
    <source>
        <dbReference type="Pfam" id="PF19290"/>
    </source>
</evidence>
<keyword evidence="3" id="KW-0378">Hydrolase</keyword>
<evidence type="ECO:0000259" key="6">
    <source>
        <dbReference type="Pfam" id="PF19289"/>
    </source>
</evidence>
<dbReference type="Pfam" id="PF19290">
    <property type="entry name" value="PmbA_TldD_2nd"/>
    <property type="match status" value="1"/>
</dbReference>
<sequence>MKDLAQHALNVAELAGASYADIRIINDESERVEVKDGRVGSINRRTSGGFGIRVIANGAWGFASSPKTDKAEIERVAKQAVKVARASALLKIRDLELAPVEKYIDKYVTPHKKNPLEVPIEDKIALLLKTDEIMRKVKGVNITESQIAAWVEDQLFASTVGSFIEQRIVQCGGGYTATAIRDGDVQYRSYPCSHDGQWESNGYEMIEALDFPGHAQQAAEEAVALLSAEQCPSGEKDIIIEGSQLSLQIHESVGHPLELDRVFGSEANFAGTSFATTDNLDKLKYGSDIVNITSDPTCPMGLGSFGYDDEGVKAQKHDLIRKGLLVNYLSSRETAHKIGKISTGAMRADGWDNMPIVRMTGINLEPGTKSTEQIISETDDGIYMATNKSFSIDDRRSNFQFGTEIAWEIKNGQLGRMIKNATYTGFTPQFWNACDAIAGPGDWKIWGTANCGKGEPSQTARTAQGCSPARFRKIKVGVIPGKK</sequence>
<evidence type="ECO:0000313" key="8">
    <source>
        <dbReference type="EMBL" id="OGF08918.1"/>
    </source>
</evidence>
<comment type="similarity">
    <text evidence="1">Belongs to the peptidase U62 family.</text>
</comment>
<keyword evidence="4" id="KW-0482">Metalloprotease</keyword>
<dbReference type="Pfam" id="PF19289">
    <property type="entry name" value="PmbA_TldD_3rd"/>
    <property type="match status" value="1"/>
</dbReference>
<reference evidence="8 9" key="1">
    <citation type="journal article" date="2016" name="Nat. Commun.">
        <title>Thousands of microbial genomes shed light on interconnected biogeochemical processes in an aquifer system.</title>
        <authorList>
            <person name="Anantharaman K."/>
            <person name="Brown C.T."/>
            <person name="Hug L.A."/>
            <person name="Sharon I."/>
            <person name="Castelle C.J."/>
            <person name="Probst A.J."/>
            <person name="Thomas B.C."/>
            <person name="Singh A."/>
            <person name="Wilkins M.J."/>
            <person name="Karaoz U."/>
            <person name="Brodie E.L."/>
            <person name="Williams K.H."/>
            <person name="Hubbard S.S."/>
            <person name="Banfield J.F."/>
        </authorList>
    </citation>
    <scope>NUCLEOTIDE SEQUENCE [LARGE SCALE GENOMIC DNA]</scope>
</reference>
<keyword evidence="2" id="KW-0645">Protease</keyword>
<evidence type="ECO:0000256" key="3">
    <source>
        <dbReference type="ARBA" id="ARBA00022801"/>
    </source>
</evidence>
<accession>A0A1F5R375</accession>
<gene>
    <name evidence="8" type="ORF">A2024_01475</name>
</gene>
<evidence type="ECO:0000256" key="2">
    <source>
        <dbReference type="ARBA" id="ARBA00022670"/>
    </source>
</evidence>
<evidence type="ECO:0000259" key="5">
    <source>
        <dbReference type="Pfam" id="PF01523"/>
    </source>
</evidence>
<dbReference type="GO" id="GO:0005829">
    <property type="term" value="C:cytosol"/>
    <property type="evidence" value="ECO:0007669"/>
    <property type="project" value="TreeGrafter"/>
</dbReference>
<dbReference type="InterPro" id="IPR002510">
    <property type="entry name" value="Metalloprtase-TldD/E_N"/>
</dbReference>
<dbReference type="InterPro" id="IPR051463">
    <property type="entry name" value="Peptidase_U62_metallo"/>
</dbReference>
<dbReference type="SUPFAM" id="SSF111283">
    <property type="entry name" value="Putative modulator of DNA gyrase, PmbA/TldD"/>
    <property type="match status" value="1"/>
</dbReference>
<protein>
    <submittedName>
        <fullName evidence="8">Peptidase C69</fullName>
    </submittedName>
</protein>
<dbReference type="Pfam" id="PF01523">
    <property type="entry name" value="PmbA_TldD_1st"/>
    <property type="match status" value="1"/>
</dbReference>
<dbReference type="PANTHER" id="PTHR30624:SF10">
    <property type="entry name" value="CONSERVED PROTEIN"/>
    <property type="match status" value="1"/>
</dbReference>
<dbReference type="InterPro" id="IPR045570">
    <property type="entry name" value="Metalloprtase-TldD/E_cen_dom"/>
</dbReference>
<feature type="domain" description="Metalloprotease TldD/E N-terminal" evidence="5">
    <location>
        <begin position="20"/>
        <end position="84"/>
    </location>
</feature>
<evidence type="ECO:0000313" key="9">
    <source>
        <dbReference type="Proteomes" id="UP000177230"/>
    </source>
</evidence>
<dbReference type="InterPro" id="IPR036059">
    <property type="entry name" value="TldD/PmbA_sf"/>
</dbReference>